<evidence type="ECO:0000313" key="3">
    <source>
        <dbReference type="Proteomes" id="UP001165190"/>
    </source>
</evidence>
<dbReference type="InterPro" id="IPR036397">
    <property type="entry name" value="RNaseH_sf"/>
</dbReference>
<dbReference type="EMBL" id="BSYR01000019">
    <property type="protein sequence ID" value="GMI81223.1"/>
    <property type="molecule type" value="Genomic_DNA"/>
</dbReference>
<dbReference type="GO" id="GO:0003676">
    <property type="term" value="F:nucleic acid binding"/>
    <property type="evidence" value="ECO:0007669"/>
    <property type="project" value="InterPro"/>
</dbReference>
<dbReference type="InterPro" id="IPR053151">
    <property type="entry name" value="RNase_H-like"/>
</dbReference>
<reference evidence="2" key="1">
    <citation type="submission" date="2023-05" db="EMBL/GenBank/DDBJ databases">
        <title>Genome and transcriptome analyses reveal genes involved in the formation of fine ridges on petal epidermal cells in Hibiscus trionum.</title>
        <authorList>
            <person name="Koshimizu S."/>
            <person name="Masuda S."/>
            <person name="Ishii T."/>
            <person name="Shirasu K."/>
            <person name="Hoshino A."/>
            <person name="Arita M."/>
        </authorList>
    </citation>
    <scope>NUCLEOTIDE SEQUENCE</scope>
    <source>
        <strain evidence="2">Hamamatsu line</strain>
    </source>
</reference>
<dbReference type="OrthoDB" id="994688at2759"/>
<dbReference type="GO" id="GO:0004523">
    <property type="term" value="F:RNA-DNA hybrid ribonuclease activity"/>
    <property type="evidence" value="ECO:0007669"/>
    <property type="project" value="InterPro"/>
</dbReference>
<evidence type="ECO:0000259" key="1">
    <source>
        <dbReference type="Pfam" id="PF13456"/>
    </source>
</evidence>
<organism evidence="2 3">
    <name type="scientific">Hibiscus trionum</name>
    <name type="common">Flower of an hour</name>
    <dbReference type="NCBI Taxonomy" id="183268"/>
    <lineage>
        <taxon>Eukaryota</taxon>
        <taxon>Viridiplantae</taxon>
        <taxon>Streptophyta</taxon>
        <taxon>Embryophyta</taxon>
        <taxon>Tracheophyta</taxon>
        <taxon>Spermatophyta</taxon>
        <taxon>Magnoliopsida</taxon>
        <taxon>eudicotyledons</taxon>
        <taxon>Gunneridae</taxon>
        <taxon>Pentapetalae</taxon>
        <taxon>rosids</taxon>
        <taxon>malvids</taxon>
        <taxon>Malvales</taxon>
        <taxon>Malvaceae</taxon>
        <taxon>Malvoideae</taxon>
        <taxon>Hibiscus</taxon>
    </lineage>
</organism>
<accession>A0A9W7HPM0</accession>
<protein>
    <recommendedName>
        <fullName evidence="1">RNase H type-1 domain-containing protein</fullName>
    </recommendedName>
</protein>
<dbReference type="InterPro" id="IPR044730">
    <property type="entry name" value="RNase_H-like_dom_plant"/>
</dbReference>
<dbReference type="PANTHER" id="PTHR47723:SF19">
    <property type="entry name" value="POLYNUCLEOTIDYL TRANSFERASE, RIBONUCLEASE H-LIKE SUPERFAMILY PROTEIN"/>
    <property type="match status" value="1"/>
</dbReference>
<dbReference type="InterPro" id="IPR002156">
    <property type="entry name" value="RNaseH_domain"/>
</dbReference>
<dbReference type="AlphaFoldDB" id="A0A9W7HPM0"/>
<keyword evidence="3" id="KW-1185">Reference proteome</keyword>
<comment type="caution">
    <text evidence="2">The sequence shown here is derived from an EMBL/GenBank/DDBJ whole genome shotgun (WGS) entry which is preliminary data.</text>
</comment>
<name>A0A9W7HPM0_HIBTR</name>
<sequence>MFSLSIGCVDVTTAEIRTVLEALKLFRASKWFNRFRLVVESDCELVIQCLRCPIIAPPVFKPLIQLCLDILGGCDCTFQYTPRECNKVADKLARSGIARLDDLVLVFDK</sequence>
<feature type="domain" description="RNase H type-1" evidence="1">
    <location>
        <begin position="7"/>
        <end position="95"/>
    </location>
</feature>
<dbReference type="Pfam" id="PF13456">
    <property type="entry name" value="RVT_3"/>
    <property type="match status" value="1"/>
</dbReference>
<dbReference type="PANTHER" id="PTHR47723">
    <property type="entry name" value="OS05G0353850 PROTEIN"/>
    <property type="match status" value="1"/>
</dbReference>
<dbReference type="SUPFAM" id="SSF53098">
    <property type="entry name" value="Ribonuclease H-like"/>
    <property type="match status" value="1"/>
</dbReference>
<gene>
    <name evidence="2" type="ORF">HRI_001791600</name>
</gene>
<dbReference type="Gene3D" id="3.30.420.10">
    <property type="entry name" value="Ribonuclease H-like superfamily/Ribonuclease H"/>
    <property type="match status" value="1"/>
</dbReference>
<evidence type="ECO:0000313" key="2">
    <source>
        <dbReference type="EMBL" id="GMI81223.1"/>
    </source>
</evidence>
<dbReference type="Proteomes" id="UP001165190">
    <property type="component" value="Unassembled WGS sequence"/>
</dbReference>
<proteinExistence type="predicted"/>
<dbReference type="CDD" id="cd06222">
    <property type="entry name" value="RNase_H_like"/>
    <property type="match status" value="1"/>
</dbReference>
<dbReference type="InterPro" id="IPR012337">
    <property type="entry name" value="RNaseH-like_sf"/>
</dbReference>